<dbReference type="SUPFAM" id="SSF54523">
    <property type="entry name" value="Pili subunits"/>
    <property type="match status" value="1"/>
</dbReference>
<keyword evidence="1" id="KW-1133">Transmembrane helix</keyword>
<comment type="caution">
    <text evidence="2">The sequence shown here is derived from an EMBL/GenBank/DDBJ whole genome shotgun (WGS) entry which is preliminary data.</text>
</comment>
<dbReference type="InterPro" id="IPR045584">
    <property type="entry name" value="Pilin-like"/>
</dbReference>
<dbReference type="PROSITE" id="PS00409">
    <property type="entry name" value="PROKAR_NTER_METHYL"/>
    <property type="match status" value="1"/>
</dbReference>
<sequence length="106" mass="11490">MRSHASYRNRGFSLIELLAVVVIIGIIAAIIVPRVSVSANAAKEKTQAHHIGHLNHLVEIYFTQQGSWPAALTDLDPQYLPEGVPTPPMGGSYTLDATTHRVGHTP</sequence>
<evidence type="ECO:0000313" key="3">
    <source>
        <dbReference type="Proteomes" id="UP000318478"/>
    </source>
</evidence>
<reference evidence="2 3" key="1">
    <citation type="submission" date="2019-02" db="EMBL/GenBank/DDBJ databases">
        <title>Deep-cultivation of Planctomycetes and their phenomic and genomic characterization uncovers novel biology.</title>
        <authorList>
            <person name="Wiegand S."/>
            <person name="Jogler M."/>
            <person name="Boedeker C."/>
            <person name="Pinto D."/>
            <person name="Vollmers J."/>
            <person name="Rivas-Marin E."/>
            <person name="Kohn T."/>
            <person name="Peeters S.H."/>
            <person name="Heuer A."/>
            <person name="Rast P."/>
            <person name="Oberbeckmann S."/>
            <person name="Bunk B."/>
            <person name="Jeske O."/>
            <person name="Meyerdierks A."/>
            <person name="Storesund J.E."/>
            <person name="Kallscheuer N."/>
            <person name="Luecker S."/>
            <person name="Lage O.M."/>
            <person name="Pohl T."/>
            <person name="Merkel B.J."/>
            <person name="Hornburger P."/>
            <person name="Mueller R.-W."/>
            <person name="Bruemmer F."/>
            <person name="Labrenz M."/>
            <person name="Spormann A.M."/>
            <person name="Op Den Camp H."/>
            <person name="Overmann J."/>
            <person name="Amann R."/>
            <person name="Jetten M.S.M."/>
            <person name="Mascher T."/>
            <person name="Medema M.H."/>
            <person name="Devos D.P."/>
            <person name="Kaster A.-K."/>
            <person name="Ovreas L."/>
            <person name="Rohde M."/>
            <person name="Galperin M.Y."/>
            <person name="Jogler C."/>
        </authorList>
    </citation>
    <scope>NUCLEOTIDE SEQUENCE [LARGE SCALE GENOMIC DNA]</scope>
    <source>
        <strain evidence="2 3">Pla123a</strain>
    </source>
</reference>
<name>A0A5C5XZ12_9BACT</name>
<dbReference type="OrthoDB" id="286317at2"/>
<gene>
    <name evidence="2" type="primary">xcpT_18</name>
    <name evidence="2" type="ORF">Pla123a_46090</name>
</gene>
<dbReference type="Proteomes" id="UP000318478">
    <property type="component" value="Unassembled WGS sequence"/>
</dbReference>
<proteinExistence type="predicted"/>
<feature type="transmembrane region" description="Helical" evidence="1">
    <location>
        <begin position="12"/>
        <end position="32"/>
    </location>
</feature>
<accession>A0A5C5XZ12</accession>
<dbReference type="AlphaFoldDB" id="A0A5C5XZ12"/>
<evidence type="ECO:0000313" key="2">
    <source>
        <dbReference type="EMBL" id="TWT66722.1"/>
    </source>
</evidence>
<keyword evidence="1" id="KW-0812">Transmembrane</keyword>
<keyword evidence="1" id="KW-0472">Membrane</keyword>
<dbReference type="Pfam" id="PF07963">
    <property type="entry name" value="N_methyl"/>
    <property type="match status" value="1"/>
</dbReference>
<dbReference type="NCBIfam" id="TIGR02532">
    <property type="entry name" value="IV_pilin_GFxxxE"/>
    <property type="match status" value="1"/>
</dbReference>
<dbReference type="RefSeq" id="WP_146591358.1">
    <property type="nucleotide sequence ID" value="NZ_SJPO01000015.1"/>
</dbReference>
<protein>
    <submittedName>
        <fullName evidence="2">Type II secretion system protein G</fullName>
    </submittedName>
</protein>
<dbReference type="Gene3D" id="3.30.700.10">
    <property type="entry name" value="Glycoprotein, Type 4 Pilin"/>
    <property type="match status" value="1"/>
</dbReference>
<dbReference type="EMBL" id="SJPO01000015">
    <property type="protein sequence ID" value="TWT66722.1"/>
    <property type="molecule type" value="Genomic_DNA"/>
</dbReference>
<evidence type="ECO:0000256" key="1">
    <source>
        <dbReference type="SAM" id="Phobius"/>
    </source>
</evidence>
<organism evidence="2 3">
    <name type="scientific">Posidoniimonas polymericola</name>
    <dbReference type="NCBI Taxonomy" id="2528002"/>
    <lineage>
        <taxon>Bacteria</taxon>
        <taxon>Pseudomonadati</taxon>
        <taxon>Planctomycetota</taxon>
        <taxon>Planctomycetia</taxon>
        <taxon>Pirellulales</taxon>
        <taxon>Lacipirellulaceae</taxon>
        <taxon>Posidoniimonas</taxon>
    </lineage>
</organism>
<dbReference type="InterPro" id="IPR012902">
    <property type="entry name" value="N_methyl_site"/>
</dbReference>
<keyword evidence="3" id="KW-1185">Reference proteome</keyword>